<evidence type="ECO:0000313" key="8">
    <source>
        <dbReference type="EMBL" id="QDH14281.1"/>
    </source>
</evidence>
<dbReference type="InterPro" id="IPR050725">
    <property type="entry name" value="CysQ/Inositol_MonoPase"/>
</dbReference>
<proteinExistence type="predicted"/>
<dbReference type="Proteomes" id="UP000318709">
    <property type="component" value="Chromosome"/>
</dbReference>
<dbReference type="KEGG" id="swf:E3E12_01530"/>
<evidence type="ECO:0000256" key="1">
    <source>
        <dbReference type="ARBA" id="ARBA00001625"/>
    </source>
</evidence>
<evidence type="ECO:0000256" key="3">
    <source>
        <dbReference type="ARBA" id="ARBA00022842"/>
    </source>
</evidence>
<dbReference type="InterPro" id="IPR020583">
    <property type="entry name" value="Inositol_monoP_metal-BS"/>
</dbReference>
<comment type="catalytic activity">
    <reaction evidence="1">
        <text>adenosine 3',5'-bisphosphate + H2O = AMP + phosphate</text>
        <dbReference type="Rhea" id="RHEA:10040"/>
        <dbReference type="ChEBI" id="CHEBI:15377"/>
        <dbReference type="ChEBI" id="CHEBI:43474"/>
        <dbReference type="ChEBI" id="CHEBI:58343"/>
        <dbReference type="ChEBI" id="CHEBI:456215"/>
        <dbReference type="EC" id="3.1.3.7"/>
    </reaction>
</comment>
<accession>A0A4Y6UD23</accession>
<dbReference type="PANTHER" id="PTHR43028:SF5">
    <property type="entry name" value="3'(2'),5'-BISPHOSPHATE NUCLEOTIDASE 1"/>
    <property type="match status" value="1"/>
</dbReference>
<dbReference type="OrthoDB" id="9785695at2"/>
<dbReference type="EMBL" id="CP038231">
    <property type="protein sequence ID" value="QDH14281.1"/>
    <property type="molecule type" value="Genomic_DNA"/>
</dbReference>
<comment type="cofactor">
    <cofactor evidence="7">
        <name>Mg(2+)</name>
        <dbReference type="ChEBI" id="CHEBI:18420"/>
    </cofactor>
</comment>
<evidence type="ECO:0000256" key="7">
    <source>
        <dbReference type="PIRSR" id="PIRSR600760-2"/>
    </source>
</evidence>
<dbReference type="CDD" id="cd01638">
    <property type="entry name" value="CysQ"/>
    <property type="match status" value="1"/>
</dbReference>
<evidence type="ECO:0000256" key="5">
    <source>
        <dbReference type="ARBA" id="ARBA00042530"/>
    </source>
</evidence>
<reference evidence="8 9" key="1">
    <citation type="submission" date="2019-03" db="EMBL/GenBank/DDBJ databases">
        <title>The complete genome sequence of Swingsia_sp. F3b2 LMG30590(T).</title>
        <authorList>
            <person name="Chua K.-O."/>
            <person name="Chan K.-G."/>
            <person name="See-Too W.-S."/>
        </authorList>
    </citation>
    <scope>NUCLEOTIDE SEQUENCE [LARGE SCALE GENOMIC DNA]</scope>
    <source>
        <strain evidence="8 9">F3b2</strain>
    </source>
</reference>
<dbReference type="GO" id="GO:0050427">
    <property type="term" value="P:3'-phosphoadenosine 5'-phosphosulfate metabolic process"/>
    <property type="evidence" value="ECO:0007669"/>
    <property type="project" value="TreeGrafter"/>
</dbReference>
<organism evidence="8 9">
    <name type="scientific">Formicincola oecophyllae</name>
    <dbReference type="NCBI Taxonomy" id="2558361"/>
    <lineage>
        <taxon>Bacteria</taxon>
        <taxon>Pseudomonadati</taxon>
        <taxon>Pseudomonadota</taxon>
        <taxon>Alphaproteobacteria</taxon>
        <taxon>Acetobacterales</taxon>
        <taxon>Acetobacteraceae</taxon>
        <taxon>Formicincola</taxon>
    </lineage>
</organism>
<feature type="binding site" evidence="7">
    <location>
        <position position="68"/>
    </location>
    <ligand>
        <name>Mg(2+)</name>
        <dbReference type="ChEBI" id="CHEBI:18420"/>
        <label>1</label>
        <note>catalytic</note>
    </ligand>
</feature>
<evidence type="ECO:0000256" key="4">
    <source>
        <dbReference type="ARBA" id="ARBA00041694"/>
    </source>
</evidence>
<evidence type="ECO:0000256" key="2">
    <source>
        <dbReference type="ARBA" id="ARBA00022723"/>
    </source>
</evidence>
<gene>
    <name evidence="8" type="ORF">E3E12_01530</name>
</gene>
<dbReference type="AlphaFoldDB" id="A0A4Y6UD23"/>
<feature type="binding site" evidence="7">
    <location>
        <position position="89"/>
    </location>
    <ligand>
        <name>Mg(2+)</name>
        <dbReference type="ChEBI" id="CHEBI:18420"/>
        <label>1</label>
        <note>catalytic</note>
    </ligand>
</feature>
<dbReference type="Pfam" id="PF00459">
    <property type="entry name" value="Inositol_P"/>
    <property type="match status" value="1"/>
</dbReference>
<dbReference type="InterPro" id="IPR000760">
    <property type="entry name" value="Inositol_monophosphatase-like"/>
</dbReference>
<keyword evidence="3 7" id="KW-0460">Magnesium</keyword>
<dbReference type="RefSeq" id="WP_141443984.1">
    <property type="nucleotide sequence ID" value="NZ_CP038231.1"/>
</dbReference>
<dbReference type="GO" id="GO:0000103">
    <property type="term" value="P:sulfate assimilation"/>
    <property type="evidence" value="ECO:0007669"/>
    <property type="project" value="TreeGrafter"/>
</dbReference>
<dbReference type="GO" id="GO:0046854">
    <property type="term" value="P:phosphatidylinositol phosphate biosynthetic process"/>
    <property type="evidence" value="ECO:0007669"/>
    <property type="project" value="InterPro"/>
</dbReference>
<evidence type="ECO:0000256" key="6">
    <source>
        <dbReference type="ARBA" id="ARBA00044544"/>
    </source>
</evidence>
<sequence length="279" mass="30171">MPEDVALLAMATSVARGAAEVIRTIRARGFTTTIKADTSPVTEADNASERYILQKLRAYRPDIAAIAEEESAAGVHMETGQRYWLVDPLDGTRGFTEGRDHFAVNIGLVEGDQALLGAVVLPASGEVYAGGKGLGAWKIHERTLPFDQTGAGTVQEGLRLLASATPIVARTTPPDGVRMLASRYRRTSGFTDPQMLRWLQGRHVHSVKRMGSAEKMVRVAEGSADFFPRLGPTMEWDTAAPQAIVEAAGGQLVDRSGEPLRYGKAGRLNHHFCCMGKGW</sequence>
<dbReference type="Gene3D" id="3.30.540.10">
    <property type="entry name" value="Fructose-1,6-Bisphosphatase, subunit A, domain 1"/>
    <property type="match status" value="1"/>
</dbReference>
<keyword evidence="2 7" id="KW-0479">Metal-binding</keyword>
<dbReference type="GO" id="GO:0008441">
    <property type="term" value="F:3'(2'),5'-bisphosphate nucleotidase activity"/>
    <property type="evidence" value="ECO:0007669"/>
    <property type="project" value="UniProtKB-EC"/>
</dbReference>
<dbReference type="InterPro" id="IPR020550">
    <property type="entry name" value="Inositol_monophosphatase_CS"/>
</dbReference>
<feature type="binding site" evidence="7">
    <location>
        <position position="237"/>
    </location>
    <ligand>
        <name>Mg(2+)</name>
        <dbReference type="ChEBI" id="CHEBI:18420"/>
        <label>1</label>
        <note>catalytic</note>
    </ligand>
</feature>
<dbReference type="SUPFAM" id="SSF56655">
    <property type="entry name" value="Carbohydrate phosphatase"/>
    <property type="match status" value="1"/>
</dbReference>
<dbReference type="PROSITE" id="PS00629">
    <property type="entry name" value="IMP_1"/>
    <property type="match status" value="1"/>
</dbReference>
<dbReference type="PRINTS" id="PR00377">
    <property type="entry name" value="IMPHPHTASES"/>
</dbReference>
<evidence type="ECO:0000313" key="9">
    <source>
        <dbReference type="Proteomes" id="UP000318709"/>
    </source>
</evidence>
<feature type="binding site" evidence="7">
    <location>
        <position position="90"/>
    </location>
    <ligand>
        <name>Mg(2+)</name>
        <dbReference type="ChEBI" id="CHEBI:18420"/>
        <label>2</label>
    </ligand>
</feature>
<keyword evidence="9" id="KW-1185">Reference proteome</keyword>
<protein>
    <recommendedName>
        <fullName evidence="4">3'(2'),5-bisphosphonucleoside 3'(2')-phosphohydrolase</fullName>
    </recommendedName>
    <alternativeName>
        <fullName evidence="6">3'-phosphoadenosine 5'-phosphate phosphatase</fullName>
    </alternativeName>
    <alternativeName>
        <fullName evidence="5">DPNPase</fullName>
    </alternativeName>
</protein>
<dbReference type="GO" id="GO:0046872">
    <property type="term" value="F:metal ion binding"/>
    <property type="evidence" value="ECO:0007669"/>
    <property type="project" value="UniProtKB-KW"/>
</dbReference>
<dbReference type="Gene3D" id="3.40.190.80">
    <property type="match status" value="1"/>
</dbReference>
<name>A0A4Y6UD23_9PROT</name>
<dbReference type="PANTHER" id="PTHR43028">
    <property type="entry name" value="3'(2'),5'-BISPHOSPHATE NUCLEOTIDASE 1"/>
    <property type="match status" value="1"/>
</dbReference>
<feature type="binding site" evidence="7">
    <location>
        <position position="87"/>
    </location>
    <ligand>
        <name>Mg(2+)</name>
        <dbReference type="ChEBI" id="CHEBI:18420"/>
        <label>1</label>
        <note>catalytic</note>
    </ligand>
</feature>
<dbReference type="PROSITE" id="PS00630">
    <property type="entry name" value="IMP_2"/>
    <property type="match status" value="1"/>
</dbReference>